<evidence type="ECO:0000313" key="2">
    <source>
        <dbReference type="Proteomes" id="UP000577362"/>
    </source>
</evidence>
<comment type="caution">
    <text evidence="1">The sequence shown here is derived from an EMBL/GenBank/DDBJ whole genome shotgun (WGS) entry which is preliminary data.</text>
</comment>
<name>A0A840BVV2_9HYPH</name>
<accession>A0A840BVV2</accession>
<protein>
    <submittedName>
        <fullName evidence="1">Uncharacterized protein</fullName>
    </submittedName>
</protein>
<keyword evidence="2" id="KW-1185">Reference proteome</keyword>
<reference evidence="1 2" key="1">
    <citation type="submission" date="2020-08" db="EMBL/GenBank/DDBJ databases">
        <title>Genomic Encyclopedia of Type Strains, Phase IV (KMG-IV): sequencing the most valuable type-strain genomes for metagenomic binning, comparative biology and taxonomic classification.</title>
        <authorList>
            <person name="Goeker M."/>
        </authorList>
    </citation>
    <scope>NUCLEOTIDE SEQUENCE [LARGE SCALE GENOMIC DNA]</scope>
    <source>
        <strain evidence="1 2">DSM 103737</strain>
    </source>
</reference>
<evidence type="ECO:0000313" key="1">
    <source>
        <dbReference type="EMBL" id="MBB4015598.1"/>
    </source>
</evidence>
<sequence>MRAFIIAVVVAIVVAVGADFVLSDLQEPVDVAFTTSGVRLGDIN</sequence>
<proteinExistence type="predicted"/>
<dbReference type="RefSeq" id="WP_019400980.1">
    <property type="nucleotide sequence ID" value="NZ_JACIEN010000001.1"/>
</dbReference>
<dbReference type="EMBL" id="JACIEN010000001">
    <property type="protein sequence ID" value="MBB4015598.1"/>
    <property type="molecule type" value="Genomic_DNA"/>
</dbReference>
<dbReference type="AlphaFoldDB" id="A0A840BVV2"/>
<dbReference type="Proteomes" id="UP000577362">
    <property type="component" value="Unassembled WGS sequence"/>
</dbReference>
<organism evidence="1 2">
    <name type="scientific">Chelatococcus caeni</name>
    <dbReference type="NCBI Taxonomy" id="1348468"/>
    <lineage>
        <taxon>Bacteria</taxon>
        <taxon>Pseudomonadati</taxon>
        <taxon>Pseudomonadota</taxon>
        <taxon>Alphaproteobacteria</taxon>
        <taxon>Hyphomicrobiales</taxon>
        <taxon>Chelatococcaceae</taxon>
        <taxon>Chelatococcus</taxon>
    </lineage>
</organism>
<gene>
    <name evidence="1" type="ORF">GGR16_000604</name>
</gene>